<dbReference type="Proteomes" id="UP000046392">
    <property type="component" value="Unplaced"/>
</dbReference>
<dbReference type="GO" id="GO:0003676">
    <property type="term" value="F:nucleic acid binding"/>
    <property type="evidence" value="ECO:0007669"/>
    <property type="project" value="InterPro"/>
</dbReference>
<feature type="domain" description="Integrase catalytic" evidence="1">
    <location>
        <begin position="5"/>
        <end position="140"/>
    </location>
</feature>
<evidence type="ECO:0000313" key="2">
    <source>
        <dbReference type="Proteomes" id="UP000046392"/>
    </source>
</evidence>
<dbReference type="STRING" id="174720.A0A0N5BYH0"/>
<organism evidence="2 3">
    <name type="scientific">Strongyloides papillosus</name>
    <name type="common">Intestinal threadworm</name>
    <dbReference type="NCBI Taxonomy" id="174720"/>
    <lineage>
        <taxon>Eukaryota</taxon>
        <taxon>Metazoa</taxon>
        <taxon>Ecdysozoa</taxon>
        <taxon>Nematoda</taxon>
        <taxon>Chromadorea</taxon>
        <taxon>Rhabditida</taxon>
        <taxon>Tylenchina</taxon>
        <taxon>Panagrolaimomorpha</taxon>
        <taxon>Strongyloidoidea</taxon>
        <taxon>Strongyloididae</taxon>
        <taxon>Strongyloides</taxon>
    </lineage>
</organism>
<accession>A0A0N5BYH0</accession>
<dbReference type="InterPro" id="IPR012337">
    <property type="entry name" value="RNaseH-like_sf"/>
</dbReference>
<dbReference type="Gene3D" id="3.30.420.10">
    <property type="entry name" value="Ribonuclease H-like superfamily/Ribonuclease H"/>
    <property type="match status" value="1"/>
</dbReference>
<evidence type="ECO:0000313" key="3">
    <source>
        <dbReference type="WBParaSite" id="SPAL_0001082500.1"/>
    </source>
</evidence>
<dbReference type="PROSITE" id="PS50994">
    <property type="entry name" value="INTEGRASE"/>
    <property type="match status" value="1"/>
</dbReference>
<dbReference type="InterPro" id="IPR001584">
    <property type="entry name" value="Integrase_cat-core"/>
</dbReference>
<dbReference type="WBParaSite" id="SPAL_0001082500.1">
    <property type="protein sequence ID" value="SPAL_0001082500.1"/>
    <property type="gene ID" value="SPAL_0001082500"/>
</dbReference>
<dbReference type="GO" id="GO:0015074">
    <property type="term" value="P:DNA integration"/>
    <property type="evidence" value="ECO:0007669"/>
    <property type="project" value="InterPro"/>
</dbReference>
<dbReference type="Pfam" id="PF00665">
    <property type="entry name" value="rve"/>
    <property type="match status" value="1"/>
</dbReference>
<name>A0A0N5BYH0_STREA</name>
<dbReference type="AlphaFoldDB" id="A0A0N5BYH0"/>
<proteinExistence type="predicted"/>
<protein>
    <submittedName>
        <fullName evidence="3">Integrase catalytic domain-containing protein</fullName>
    </submittedName>
</protein>
<keyword evidence="2" id="KW-1185">Reference proteome</keyword>
<sequence length="140" mass="16489">MKIVTSKLPSEIVCSDVLRALKEAMDEHKYLLYFTDTLSRFVCLSPLKTKTDEEIWNKMLDNFIYVRGIPYTLLTDGVTYYTNRYFIDAAANLGISIRVRNIYYHLNNCIAERQFRSIKKILWKKMALLTCQNAWDDFVP</sequence>
<reference evidence="3" key="1">
    <citation type="submission" date="2017-02" db="UniProtKB">
        <authorList>
            <consortium name="WormBaseParasite"/>
        </authorList>
    </citation>
    <scope>IDENTIFICATION</scope>
</reference>
<dbReference type="InterPro" id="IPR036397">
    <property type="entry name" value="RNaseH_sf"/>
</dbReference>
<evidence type="ECO:0000259" key="1">
    <source>
        <dbReference type="PROSITE" id="PS50994"/>
    </source>
</evidence>
<dbReference type="SUPFAM" id="SSF53098">
    <property type="entry name" value="Ribonuclease H-like"/>
    <property type="match status" value="1"/>
</dbReference>